<sequence length="230" mass="25748">MSISSILKFKMENDKKAAIALNRAVDGVAQNNRSVLGDVHSGLERASWYGSCFFDSYADVCAQLKTEDKRFLKNIFEIYNRKDIIADMIRMYLEEELKFINNNQIGSLNASLAKVLSNYYGGMSTKVSIANALSIIVVNSFHFKTEVMAQINKYALLVVTLASLYGKIQAAAMAARNLKIISPALYSTLYNNNMEMLYFLVSEKINKALIASMGLRGEERIVSIMKSLAY</sequence>
<dbReference type="KEGG" id="palh:B1H58_06635"/>
<dbReference type="OrthoDB" id="6433535at2"/>
<keyword evidence="2" id="KW-1185">Reference proteome</keyword>
<organism evidence="1 2">
    <name type="scientific">Pantoea alhagi</name>
    <dbReference type="NCBI Taxonomy" id="1891675"/>
    <lineage>
        <taxon>Bacteria</taxon>
        <taxon>Pseudomonadati</taxon>
        <taxon>Pseudomonadota</taxon>
        <taxon>Gammaproteobacteria</taxon>
        <taxon>Enterobacterales</taxon>
        <taxon>Erwiniaceae</taxon>
        <taxon>Pantoea</taxon>
    </lineage>
</organism>
<evidence type="ECO:0000313" key="2">
    <source>
        <dbReference type="Proteomes" id="UP000192900"/>
    </source>
</evidence>
<name>A0A1W6B3Q6_9GAMM</name>
<gene>
    <name evidence="1" type="ORF">B1H58_06635</name>
</gene>
<proteinExistence type="predicted"/>
<reference evidence="1 2" key="1">
    <citation type="submission" date="2017-02" db="EMBL/GenBank/DDBJ databases">
        <title>Complete genome sequence of the drought resistance-promoting endophyte Pantoea alhagi LTYR-11Z.</title>
        <authorList>
            <person name="Zhang L."/>
        </authorList>
    </citation>
    <scope>NUCLEOTIDE SEQUENCE [LARGE SCALE GENOMIC DNA]</scope>
    <source>
        <strain evidence="1 2">LTYR-11Z</strain>
    </source>
</reference>
<dbReference type="Proteomes" id="UP000192900">
    <property type="component" value="Chromosome"/>
</dbReference>
<dbReference type="EMBL" id="CP019706">
    <property type="protein sequence ID" value="ARJ41730.1"/>
    <property type="molecule type" value="Genomic_DNA"/>
</dbReference>
<protein>
    <submittedName>
        <fullName evidence="1">Uncharacterized protein</fullName>
    </submittedName>
</protein>
<accession>A0A1W6B3Q6</accession>
<dbReference type="RefSeq" id="WP_085068821.1">
    <property type="nucleotide sequence ID" value="NZ_CP019706.1"/>
</dbReference>
<dbReference type="AlphaFoldDB" id="A0A1W6B3Q6"/>
<evidence type="ECO:0000313" key="1">
    <source>
        <dbReference type="EMBL" id="ARJ41730.1"/>
    </source>
</evidence>